<dbReference type="OrthoDB" id="550309at2759"/>
<evidence type="ECO:0000256" key="1">
    <source>
        <dbReference type="SAM" id="MobiDB-lite"/>
    </source>
</evidence>
<dbReference type="Proteomes" id="UP000030742">
    <property type="component" value="Unassembled WGS sequence"/>
</dbReference>
<name>U4UYI0_DENPD</name>
<feature type="compositionally biased region" description="Polar residues" evidence="1">
    <location>
        <begin position="12"/>
        <end position="22"/>
    </location>
</feature>
<accession>U4UYI0</accession>
<reference evidence="2 3" key="1">
    <citation type="journal article" date="2013" name="Genome Biol.">
        <title>Draft genome of the mountain pine beetle, Dendroctonus ponderosae Hopkins, a major forest pest.</title>
        <authorList>
            <person name="Keeling C.I."/>
            <person name="Yuen M.M."/>
            <person name="Liao N.Y."/>
            <person name="Docking T.R."/>
            <person name="Chan S.K."/>
            <person name="Taylor G.A."/>
            <person name="Palmquist D.L."/>
            <person name="Jackman S.D."/>
            <person name="Nguyen A."/>
            <person name="Li M."/>
            <person name="Henderson H."/>
            <person name="Janes J.K."/>
            <person name="Zhao Y."/>
            <person name="Pandoh P."/>
            <person name="Moore R."/>
            <person name="Sperling F.A."/>
            <person name="Huber D.P."/>
            <person name="Birol I."/>
            <person name="Jones S.J."/>
            <person name="Bohlmann J."/>
        </authorList>
    </citation>
    <scope>NUCLEOTIDE SEQUENCE</scope>
</reference>
<dbReference type="STRING" id="77166.U4UYI0"/>
<dbReference type="EMBL" id="KB632429">
    <property type="protein sequence ID" value="ERL95441.1"/>
    <property type="molecule type" value="Genomic_DNA"/>
</dbReference>
<sequence length="168" mass="18454">MAKPELKRDAISLNSDSNSSFAERTGEPHIDQQMPKKRGRKKGSKNHKNLLDEAETSFTNKLAVSASRGVSKVKTTQEILAGIQNKNTATLSLSSVLKPSKEDLEEKAAKLTERVKPNERVIESGSVINDKSLLNAFEQEDDEDDVVVVDDAESVGSRTEESQETDIV</sequence>
<dbReference type="AlphaFoldDB" id="U4UYI0"/>
<feature type="compositionally biased region" description="Basic residues" evidence="1">
    <location>
        <begin position="35"/>
        <end position="48"/>
    </location>
</feature>
<organism evidence="2 3">
    <name type="scientific">Dendroctonus ponderosae</name>
    <name type="common">Mountain pine beetle</name>
    <dbReference type="NCBI Taxonomy" id="77166"/>
    <lineage>
        <taxon>Eukaryota</taxon>
        <taxon>Metazoa</taxon>
        <taxon>Ecdysozoa</taxon>
        <taxon>Arthropoda</taxon>
        <taxon>Hexapoda</taxon>
        <taxon>Insecta</taxon>
        <taxon>Pterygota</taxon>
        <taxon>Neoptera</taxon>
        <taxon>Endopterygota</taxon>
        <taxon>Coleoptera</taxon>
        <taxon>Polyphaga</taxon>
        <taxon>Cucujiformia</taxon>
        <taxon>Curculionidae</taxon>
        <taxon>Scolytinae</taxon>
        <taxon>Dendroctonus</taxon>
    </lineage>
</organism>
<proteinExistence type="predicted"/>
<feature type="compositionally biased region" description="Basic and acidic residues" evidence="1">
    <location>
        <begin position="1"/>
        <end position="10"/>
    </location>
</feature>
<evidence type="ECO:0000313" key="3">
    <source>
        <dbReference type="Proteomes" id="UP000030742"/>
    </source>
</evidence>
<gene>
    <name evidence="2" type="ORF">D910_12704</name>
</gene>
<evidence type="ECO:0000313" key="2">
    <source>
        <dbReference type="EMBL" id="ERL95441.1"/>
    </source>
</evidence>
<feature type="region of interest" description="Disordered" evidence="1">
    <location>
        <begin position="1"/>
        <end position="57"/>
    </location>
</feature>
<protein>
    <submittedName>
        <fullName evidence="2">Uncharacterized protein</fullName>
    </submittedName>
</protein>